<organism evidence="2 3">
    <name type="scientific">Chloroflexus aggregans (strain MD-66 / DSM 9485)</name>
    <dbReference type="NCBI Taxonomy" id="326427"/>
    <lineage>
        <taxon>Bacteria</taxon>
        <taxon>Bacillati</taxon>
        <taxon>Chloroflexota</taxon>
        <taxon>Chloroflexia</taxon>
        <taxon>Chloroflexales</taxon>
        <taxon>Chloroflexineae</taxon>
        <taxon>Chloroflexaceae</taxon>
        <taxon>Chloroflexus</taxon>
    </lineage>
</organism>
<keyword evidence="1" id="KW-0812">Transmembrane</keyword>
<proteinExistence type="predicted"/>
<protein>
    <submittedName>
        <fullName evidence="2">Uncharacterized protein</fullName>
    </submittedName>
</protein>
<evidence type="ECO:0000313" key="3">
    <source>
        <dbReference type="Proteomes" id="UP000002508"/>
    </source>
</evidence>
<evidence type="ECO:0000313" key="2">
    <source>
        <dbReference type="EMBL" id="ACL23812.1"/>
    </source>
</evidence>
<dbReference type="AlphaFoldDB" id="B8G5V1"/>
<dbReference type="KEGG" id="cag:Cagg_0893"/>
<keyword evidence="1" id="KW-1133">Transmembrane helix</keyword>
<evidence type="ECO:0000256" key="1">
    <source>
        <dbReference type="SAM" id="Phobius"/>
    </source>
</evidence>
<dbReference type="RefSeq" id="WP_012616178.1">
    <property type="nucleotide sequence ID" value="NC_011831.1"/>
</dbReference>
<dbReference type="Proteomes" id="UP000002508">
    <property type="component" value="Chromosome"/>
</dbReference>
<feature type="transmembrane region" description="Helical" evidence="1">
    <location>
        <begin position="6"/>
        <end position="26"/>
    </location>
</feature>
<gene>
    <name evidence="2" type="ordered locus">Cagg_0893</name>
</gene>
<sequence>MNLLKNFYVVVGVIIFVFVLAMGLWLRFGWRESLLAAAALTVVAIVLEWLRNTFGLDL</sequence>
<feature type="transmembrane region" description="Helical" evidence="1">
    <location>
        <begin position="33"/>
        <end position="50"/>
    </location>
</feature>
<reference evidence="2" key="1">
    <citation type="submission" date="2008-12" db="EMBL/GenBank/DDBJ databases">
        <title>Complete sequence of Chloroflexus aggregans DSM 9485.</title>
        <authorList>
            <consortium name="US DOE Joint Genome Institute"/>
            <person name="Lucas S."/>
            <person name="Copeland A."/>
            <person name="Lapidus A."/>
            <person name="Glavina del Rio T."/>
            <person name="Dalin E."/>
            <person name="Tice H."/>
            <person name="Pitluck S."/>
            <person name="Foster B."/>
            <person name="Larimer F."/>
            <person name="Land M."/>
            <person name="Hauser L."/>
            <person name="Kyrpides N."/>
            <person name="Mikhailova N."/>
            <person name="Bryant D."/>
            <person name="Richardson P."/>
        </authorList>
    </citation>
    <scope>NUCLEOTIDE SEQUENCE</scope>
    <source>
        <strain evidence="2">DSM 9485</strain>
    </source>
</reference>
<dbReference type="EMBL" id="CP001337">
    <property type="protein sequence ID" value="ACL23812.1"/>
    <property type="molecule type" value="Genomic_DNA"/>
</dbReference>
<keyword evidence="1" id="KW-0472">Membrane</keyword>
<keyword evidence="3" id="KW-1185">Reference proteome</keyword>
<dbReference type="HOGENOM" id="CLU_2971042_0_0_0"/>
<name>B8G5V1_CHLAD</name>
<accession>B8G5V1</accession>